<organism evidence="3 4">
    <name type="scientific">Aliidongia dinghuensis</name>
    <dbReference type="NCBI Taxonomy" id="1867774"/>
    <lineage>
        <taxon>Bacteria</taxon>
        <taxon>Pseudomonadati</taxon>
        <taxon>Pseudomonadota</taxon>
        <taxon>Alphaproteobacteria</taxon>
        <taxon>Rhodospirillales</taxon>
        <taxon>Dongiaceae</taxon>
        <taxon>Aliidongia</taxon>
    </lineage>
</organism>
<comment type="caution">
    <text evidence="3">The sequence shown here is derived from an EMBL/GenBank/DDBJ whole genome shotgun (WGS) entry which is preliminary data.</text>
</comment>
<sequence length="95" mass="10981">MSTSKLGWPARLALLFALAPLALMLAGGPARAEDERGDRGREHQRWEHREYRDRDYRDRDHGWHDRGYYYAPPPPPVYYAPPAPPPGITLTFPIR</sequence>
<feature type="region of interest" description="Disordered" evidence="1">
    <location>
        <begin position="29"/>
        <end position="48"/>
    </location>
</feature>
<accession>A0A8J2YUF7</accession>
<dbReference type="EMBL" id="BMJQ01000008">
    <property type="protein sequence ID" value="GGF23669.1"/>
    <property type="molecule type" value="Genomic_DNA"/>
</dbReference>
<feature type="signal peptide" evidence="2">
    <location>
        <begin position="1"/>
        <end position="32"/>
    </location>
</feature>
<feature type="compositionally biased region" description="Basic and acidic residues" evidence="1">
    <location>
        <begin position="31"/>
        <end position="48"/>
    </location>
</feature>
<reference evidence="3" key="1">
    <citation type="journal article" date="2014" name="Int. J. Syst. Evol. Microbiol.">
        <title>Complete genome sequence of Corynebacterium casei LMG S-19264T (=DSM 44701T), isolated from a smear-ripened cheese.</title>
        <authorList>
            <consortium name="US DOE Joint Genome Institute (JGI-PGF)"/>
            <person name="Walter F."/>
            <person name="Albersmeier A."/>
            <person name="Kalinowski J."/>
            <person name="Ruckert C."/>
        </authorList>
    </citation>
    <scope>NUCLEOTIDE SEQUENCE</scope>
    <source>
        <strain evidence="3">CGMCC 1.15725</strain>
    </source>
</reference>
<keyword evidence="2" id="KW-0732">Signal</keyword>
<feature type="chain" id="PRO_5035213163" description="Secreted protein" evidence="2">
    <location>
        <begin position="33"/>
        <end position="95"/>
    </location>
</feature>
<keyword evidence="4" id="KW-1185">Reference proteome</keyword>
<gene>
    <name evidence="3" type="ORF">GCM10011611_32200</name>
</gene>
<protein>
    <recommendedName>
        <fullName evidence="5">Secreted protein</fullName>
    </recommendedName>
</protein>
<dbReference type="AlphaFoldDB" id="A0A8J2YUF7"/>
<dbReference type="RefSeq" id="WP_189047551.1">
    <property type="nucleotide sequence ID" value="NZ_BMJQ01000008.1"/>
</dbReference>
<evidence type="ECO:0008006" key="5">
    <source>
        <dbReference type="Google" id="ProtNLM"/>
    </source>
</evidence>
<evidence type="ECO:0000256" key="2">
    <source>
        <dbReference type="SAM" id="SignalP"/>
    </source>
</evidence>
<reference evidence="3" key="2">
    <citation type="submission" date="2020-09" db="EMBL/GenBank/DDBJ databases">
        <authorList>
            <person name="Sun Q."/>
            <person name="Zhou Y."/>
        </authorList>
    </citation>
    <scope>NUCLEOTIDE SEQUENCE</scope>
    <source>
        <strain evidence="3">CGMCC 1.15725</strain>
    </source>
</reference>
<evidence type="ECO:0000313" key="4">
    <source>
        <dbReference type="Proteomes" id="UP000646365"/>
    </source>
</evidence>
<evidence type="ECO:0000313" key="3">
    <source>
        <dbReference type="EMBL" id="GGF23669.1"/>
    </source>
</evidence>
<proteinExistence type="predicted"/>
<dbReference type="Proteomes" id="UP000646365">
    <property type="component" value="Unassembled WGS sequence"/>
</dbReference>
<name>A0A8J2YUF7_9PROT</name>
<evidence type="ECO:0000256" key="1">
    <source>
        <dbReference type="SAM" id="MobiDB-lite"/>
    </source>
</evidence>